<dbReference type="SUPFAM" id="SSF51011">
    <property type="entry name" value="Glycosyl hydrolase domain"/>
    <property type="match status" value="1"/>
</dbReference>
<protein>
    <submittedName>
        <fullName evidence="8">Alpha-amylase</fullName>
        <ecNumber evidence="8">3.2.1.1</ecNumber>
    </submittedName>
</protein>
<evidence type="ECO:0000256" key="2">
    <source>
        <dbReference type="ARBA" id="ARBA00008061"/>
    </source>
</evidence>
<evidence type="ECO:0000256" key="4">
    <source>
        <dbReference type="ARBA" id="ARBA00022801"/>
    </source>
</evidence>
<name>A0ABW6A7K7_9BACT</name>
<evidence type="ECO:0000256" key="1">
    <source>
        <dbReference type="ARBA" id="ARBA00001913"/>
    </source>
</evidence>
<evidence type="ECO:0000313" key="9">
    <source>
        <dbReference type="Proteomes" id="UP001597511"/>
    </source>
</evidence>
<keyword evidence="4 8" id="KW-0378">Hydrolase</keyword>
<evidence type="ECO:0000313" key="8">
    <source>
        <dbReference type="EMBL" id="MFD2921359.1"/>
    </source>
</evidence>
<evidence type="ECO:0000259" key="7">
    <source>
        <dbReference type="SMART" id="SM00642"/>
    </source>
</evidence>
<evidence type="ECO:0000256" key="3">
    <source>
        <dbReference type="ARBA" id="ARBA00022723"/>
    </source>
</evidence>
<proteinExistence type="inferred from homology"/>
<keyword evidence="9" id="KW-1185">Reference proteome</keyword>
<dbReference type="PIRSF" id="PIRSF001021">
    <property type="entry name" value="Alph-amls_thrmst"/>
    <property type="match status" value="1"/>
</dbReference>
<gene>
    <name evidence="8" type="ORF">ACFS6H_16650</name>
</gene>
<evidence type="ECO:0000256" key="5">
    <source>
        <dbReference type="ARBA" id="ARBA00023277"/>
    </source>
</evidence>
<dbReference type="PANTHER" id="PTHR43447">
    <property type="entry name" value="ALPHA-AMYLASE"/>
    <property type="match status" value="1"/>
</dbReference>
<dbReference type="SUPFAM" id="SSF51445">
    <property type="entry name" value="(Trans)glycosidases"/>
    <property type="match status" value="1"/>
</dbReference>
<evidence type="ECO:0000256" key="6">
    <source>
        <dbReference type="ARBA" id="ARBA00023295"/>
    </source>
</evidence>
<dbReference type="EC" id="3.2.1.1" evidence="8"/>
<comment type="similarity">
    <text evidence="2">Belongs to the glycosyl hydrolase 13 family.</text>
</comment>
<dbReference type="NCBIfam" id="NF006968">
    <property type="entry name" value="PRK09441.1-1"/>
    <property type="match status" value="1"/>
</dbReference>
<dbReference type="InterPro" id="IPR013780">
    <property type="entry name" value="Glyco_hydro_b"/>
</dbReference>
<dbReference type="Gene3D" id="3.20.20.80">
    <property type="entry name" value="Glycosidases"/>
    <property type="match status" value="1"/>
</dbReference>
<dbReference type="Proteomes" id="UP001597511">
    <property type="component" value="Unassembled WGS sequence"/>
</dbReference>
<accession>A0ABW6A7K7</accession>
<dbReference type="InterPro" id="IPR006047">
    <property type="entry name" value="GH13_cat_dom"/>
</dbReference>
<dbReference type="EMBL" id="JBHUOZ010000003">
    <property type="protein sequence ID" value="MFD2921359.1"/>
    <property type="molecule type" value="Genomic_DNA"/>
</dbReference>
<dbReference type="Gene3D" id="2.40.30.140">
    <property type="match status" value="1"/>
</dbReference>
<sequence length="487" mass="56193">MNRTFFQFFHWYAAEENLWHFAKDQSQRMADLGISNVWLPPAYKSAKGTHEPGYAVYDLFDLGEFDQRGSVRTKYGTKEDYLACIGAFHDKSIGILADIVLNHKVFADEEEDVPVKEVNEDNRNEIISEEQTVKAYTRFTFPGRQGKYSGYIWDWHSFTGIKVDDKIYIIMNEYTNGTWDDVMEKKFGNYDFLLGCDIEFRNPAVIEELKHWGKWYVETTNVSGFRLDAVKHINTGFFPQWLTYLKETFQRDFLCVGEYWKADLEPLLQYIDATQGMIQLFDVPLHFNFYNASREGDAYDLRQIFDHTLIQHKPELAITFVDNHDTQPLQALESWVDNWFKPHAYALILLREQGIPCVFFTDLYGAHYEDDKDGQHFGIDLAIVGELEPMMYTRKTAAYGFQQDYIDDAHLIGWTRAGNQDQPGSGCAVLLTNKDGGEKRMSMGEENAGKTMYDLFGDPAHEITLNEAGEAGFTVAPGKVAVWVFKQ</sequence>
<dbReference type="InterPro" id="IPR017853">
    <property type="entry name" value="GH"/>
</dbReference>
<comment type="cofactor">
    <cofactor evidence="1">
        <name>Ca(2+)</name>
        <dbReference type="ChEBI" id="CHEBI:29108"/>
    </cofactor>
</comment>
<keyword evidence="6 8" id="KW-0326">Glycosidase</keyword>
<dbReference type="Pfam" id="PF00128">
    <property type="entry name" value="Alpha-amylase"/>
    <property type="match status" value="1"/>
</dbReference>
<feature type="domain" description="Glycosyl hydrolase family 13 catalytic" evidence="7">
    <location>
        <begin position="3"/>
        <end position="394"/>
    </location>
</feature>
<dbReference type="SMART" id="SM00642">
    <property type="entry name" value="Aamy"/>
    <property type="match status" value="1"/>
</dbReference>
<dbReference type="Gene3D" id="2.60.40.1180">
    <property type="entry name" value="Golgi alpha-mannosidase II"/>
    <property type="match status" value="1"/>
</dbReference>
<reference evidence="9" key="1">
    <citation type="journal article" date="2019" name="Int. J. Syst. Evol. Microbiol.">
        <title>The Global Catalogue of Microorganisms (GCM) 10K type strain sequencing project: providing services to taxonomists for standard genome sequencing and annotation.</title>
        <authorList>
            <consortium name="The Broad Institute Genomics Platform"/>
            <consortium name="The Broad Institute Genome Sequencing Center for Infectious Disease"/>
            <person name="Wu L."/>
            <person name="Ma J."/>
        </authorList>
    </citation>
    <scope>NUCLEOTIDE SEQUENCE [LARGE SCALE GENOMIC DNA]</scope>
    <source>
        <strain evidence="9">KCTC 23299</strain>
    </source>
</reference>
<dbReference type="CDD" id="cd11318">
    <property type="entry name" value="AmyAc_bac_fung_AmyA"/>
    <property type="match status" value="1"/>
</dbReference>
<keyword evidence="5" id="KW-0119">Carbohydrate metabolism</keyword>
<keyword evidence="3" id="KW-0479">Metal-binding</keyword>
<dbReference type="RefSeq" id="WP_386101505.1">
    <property type="nucleotide sequence ID" value="NZ_JBHUOZ010000003.1"/>
</dbReference>
<comment type="caution">
    <text evidence="8">The sequence shown here is derived from an EMBL/GenBank/DDBJ whole genome shotgun (WGS) entry which is preliminary data.</text>
</comment>
<dbReference type="InterPro" id="IPR013776">
    <property type="entry name" value="A-amylase_thermo"/>
</dbReference>
<organism evidence="8 9">
    <name type="scientific">Terrimonas rubra</name>
    <dbReference type="NCBI Taxonomy" id="1035890"/>
    <lineage>
        <taxon>Bacteria</taxon>
        <taxon>Pseudomonadati</taxon>
        <taxon>Bacteroidota</taxon>
        <taxon>Chitinophagia</taxon>
        <taxon>Chitinophagales</taxon>
        <taxon>Chitinophagaceae</taxon>
        <taxon>Terrimonas</taxon>
    </lineage>
</organism>
<dbReference type="GO" id="GO:0004556">
    <property type="term" value="F:alpha-amylase activity"/>
    <property type="evidence" value="ECO:0007669"/>
    <property type="project" value="UniProtKB-EC"/>
</dbReference>
<dbReference type="NCBIfam" id="NF006969">
    <property type="entry name" value="PRK09441.1-2"/>
    <property type="match status" value="1"/>
</dbReference>